<dbReference type="AlphaFoldDB" id="A0A819ZAQ8"/>
<evidence type="ECO:0000313" key="5">
    <source>
        <dbReference type="EMBL" id="CAF4171330.1"/>
    </source>
</evidence>
<dbReference type="Proteomes" id="UP000663844">
    <property type="component" value="Unassembled WGS sequence"/>
</dbReference>
<accession>A0A819ZAQ8</accession>
<keyword evidence="2" id="KW-0067">ATP-binding</keyword>
<organism evidence="5 6">
    <name type="scientific">Adineta steineri</name>
    <dbReference type="NCBI Taxonomy" id="433720"/>
    <lineage>
        <taxon>Eukaryota</taxon>
        <taxon>Metazoa</taxon>
        <taxon>Spiralia</taxon>
        <taxon>Gnathifera</taxon>
        <taxon>Rotifera</taxon>
        <taxon>Eurotatoria</taxon>
        <taxon>Bdelloidea</taxon>
        <taxon>Adinetida</taxon>
        <taxon>Adinetidae</taxon>
        <taxon>Adineta</taxon>
    </lineage>
</organism>
<dbReference type="PANTHER" id="PTHR23073">
    <property type="entry name" value="26S PROTEASOME REGULATORY SUBUNIT"/>
    <property type="match status" value="1"/>
</dbReference>
<dbReference type="GO" id="GO:0005524">
    <property type="term" value="F:ATP binding"/>
    <property type="evidence" value="ECO:0007669"/>
    <property type="project" value="UniProtKB-KW"/>
</dbReference>
<feature type="domain" description="CDC48" evidence="4">
    <location>
        <begin position="382"/>
        <end position="448"/>
    </location>
</feature>
<dbReference type="InterPro" id="IPR029067">
    <property type="entry name" value="CDC48_domain_2-like_sf"/>
</dbReference>
<dbReference type="EMBL" id="CAJOAZ010007818">
    <property type="protein sequence ID" value="CAF4171330.1"/>
    <property type="molecule type" value="Genomic_DNA"/>
</dbReference>
<dbReference type="Gene3D" id="3.40.50.300">
    <property type="entry name" value="P-loop containing nucleotide triphosphate hydrolases"/>
    <property type="match status" value="1"/>
</dbReference>
<dbReference type="SUPFAM" id="SSF52540">
    <property type="entry name" value="P-loop containing nucleoside triphosphate hydrolases"/>
    <property type="match status" value="1"/>
</dbReference>
<name>A0A819ZAQ8_9BILA</name>
<proteinExistence type="predicted"/>
<gene>
    <name evidence="5" type="ORF">OXD698_LOCUS39187</name>
</gene>
<evidence type="ECO:0000313" key="6">
    <source>
        <dbReference type="Proteomes" id="UP000663844"/>
    </source>
</evidence>
<protein>
    <recommendedName>
        <fullName evidence="4">CDC48 domain-containing protein</fullName>
    </recommendedName>
</protein>
<feature type="region of interest" description="Disordered" evidence="3">
    <location>
        <begin position="305"/>
        <end position="393"/>
    </location>
</feature>
<dbReference type="SUPFAM" id="SSF54585">
    <property type="entry name" value="Cdc48 domain 2-like"/>
    <property type="match status" value="1"/>
</dbReference>
<evidence type="ECO:0000256" key="2">
    <source>
        <dbReference type="ARBA" id="ARBA00022840"/>
    </source>
</evidence>
<dbReference type="InterPro" id="IPR050221">
    <property type="entry name" value="26S_Proteasome_ATPase"/>
</dbReference>
<evidence type="ECO:0000256" key="3">
    <source>
        <dbReference type="SAM" id="MobiDB-lite"/>
    </source>
</evidence>
<dbReference type="InterPro" id="IPR004201">
    <property type="entry name" value="Cdc48_dom2"/>
</dbReference>
<evidence type="ECO:0000256" key="1">
    <source>
        <dbReference type="ARBA" id="ARBA00022741"/>
    </source>
</evidence>
<sequence>MLKTDAQSRLYCVHYVPSNIDCSDCHSTEKDYSNRPLYAPLYIPLPNLPTVLDNSQLKLPSNFYVPFNNQKRNDALADDCIEIKTKNDIIRVPQSTLVRRSHLNESNTYNKQFLTKNSACNSQEIFPGDFQNHAHRFTRSFSWKTKPEEVPYAQMQPLPKLIKRPGYVEMCCKNICWPTHQLCLCCGRNTAESCRKWSKSTGEYDYIDACWSSCALCSDDAYKILNTPVVYNEKIIDPEVLLPLDAELLYYSIQSAKRQQEKQQKTSLQSLFSQQQTEIKNQPENIIPFVVSKNDTNKLSANLQNQETDTQSEIFKIPPQKQQTLIPPSEVNKSKQLPKIKSSKSMQKKLKKSKTKRPVKKSSRSKKSSKNRSSRSKKPPKRITDNPFDTYLKTPVMGTRRPVKENDIFVVTANTGDIEFMVVKIDPSPYCAIGRNTNVHYENDPIEREEMEVLLNAIGYKDIGAVKKQLTQIKKMVEVPLKHPRLFEAIGIKSPPRSILLVGPPGTGKFSIARATANRNIFLSSTFCLS</sequence>
<feature type="compositionally biased region" description="Basic residues" evidence="3">
    <location>
        <begin position="336"/>
        <end position="381"/>
    </location>
</feature>
<comment type="caution">
    <text evidence="5">The sequence shown here is derived from an EMBL/GenBank/DDBJ whole genome shotgun (WGS) entry which is preliminary data.</text>
</comment>
<dbReference type="InterPro" id="IPR027417">
    <property type="entry name" value="P-loop_NTPase"/>
</dbReference>
<reference evidence="5" key="1">
    <citation type="submission" date="2021-02" db="EMBL/GenBank/DDBJ databases">
        <authorList>
            <person name="Nowell W R."/>
        </authorList>
    </citation>
    <scope>NUCLEOTIDE SEQUENCE</scope>
</reference>
<dbReference type="Gene3D" id="3.10.330.10">
    <property type="match status" value="1"/>
</dbReference>
<evidence type="ECO:0000259" key="4">
    <source>
        <dbReference type="SMART" id="SM01072"/>
    </source>
</evidence>
<dbReference type="SMART" id="SM01072">
    <property type="entry name" value="CDC48_2"/>
    <property type="match status" value="1"/>
</dbReference>
<keyword evidence="1" id="KW-0547">Nucleotide-binding</keyword>